<proteinExistence type="predicted"/>
<accession>A0A8J7QKN6</accession>
<dbReference type="SMART" id="SM00926">
    <property type="entry name" value="Molybdop_Fe4S4"/>
    <property type="match status" value="1"/>
</dbReference>
<dbReference type="InterPro" id="IPR006963">
    <property type="entry name" value="Mopterin_OxRdtase_4Fe-4S_dom"/>
</dbReference>
<keyword evidence="8" id="KW-1185">Reference proteome</keyword>
<dbReference type="Gene3D" id="3.40.228.10">
    <property type="entry name" value="Dimethylsulfoxide Reductase, domain 2"/>
    <property type="match status" value="1"/>
</dbReference>
<keyword evidence="4" id="KW-0408">Iron</keyword>
<dbReference type="GO" id="GO:0043546">
    <property type="term" value="F:molybdopterin cofactor binding"/>
    <property type="evidence" value="ECO:0007669"/>
    <property type="project" value="InterPro"/>
</dbReference>
<dbReference type="GO" id="GO:0046872">
    <property type="term" value="F:metal ion binding"/>
    <property type="evidence" value="ECO:0007669"/>
    <property type="project" value="UniProtKB-KW"/>
</dbReference>
<dbReference type="GO" id="GO:0016491">
    <property type="term" value="F:oxidoreductase activity"/>
    <property type="evidence" value="ECO:0007669"/>
    <property type="project" value="UniProtKB-KW"/>
</dbReference>
<dbReference type="EMBL" id="JAFREP010000014">
    <property type="protein sequence ID" value="MBO1319780.1"/>
    <property type="molecule type" value="Genomic_DNA"/>
</dbReference>
<dbReference type="InterPro" id="IPR006656">
    <property type="entry name" value="Mopterin_OxRdtase"/>
</dbReference>
<dbReference type="GO" id="GO:0045333">
    <property type="term" value="P:cellular respiration"/>
    <property type="evidence" value="ECO:0007669"/>
    <property type="project" value="UniProtKB-ARBA"/>
</dbReference>
<dbReference type="Pfam" id="PF01568">
    <property type="entry name" value="Molydop_binding"/>
    <property type="match status" value="1"/>
</dbReference>
<dbReference type="SUPFAM" id="SSF50692">
    <property type="entry name" value="ADC-like"/>
    <property type="match status" value="1"/>
</dbReference>
<sequence>MAEPGTDPVWKKSACILCSINCGLEIQTGGKNNRELVKIRGDKDNPSSRGYLCNKAQRLNYYHMGRDRIDTPKRRRPDGSYEDVSWDVAIAEVAAGLKKVKDSHGGDKILFIGGGGQGNHLGGLYSDGLQKVLGVKFRTNALAQEKTGEFWVAGKMFGGGPHGDFEHAEVAMFLGKNPWHSHGFPRTRVVLKEIARDPNRSMIVLDPCATDTAKMADFHLQVRPGTDAWVLSAMIAVILQEGLQDKAFIAQHTEGFDAIRDHFLQLSVGEYCAISELDEDLLRRAARRLATARSASIFEDLGTQQNINSTLVSYLHRVLLVITGNFAKKGAAHIAISLLSVTEASKGEVSGTTKKPRKKKVSPVLGSKVITGLLPCNEIPDEILTDHPDRFRAAIIESANPAHSYADSARIRAAIRALEFSVVVDVAMTETARLADYVLPAANAFEKHECVFFQIDYPRNTFHIRRPVADPLPGTLIEAEIHTRLIEALGALKPRHVRLLRTAAKLGRRPFSAALLGLMRLRPEVKKVLPSLLYRTLGTTLADGEAAATAPFWGLCHQFVRKNPLAAANAGFAGSPWQAGERLFDTLIGSPSGMVFCDAGSDYSETWNRVGRAGRRIQLHLEELFPRVANLQTDLLANPAEFPFVLTAGQRRAETSNTIIRDASWDKKAKATRLYMHPKDASSLALKSGDLVKITTQTGSGETHLLVTEHQRPGCVSLPNGLGVDYDGGDGSSVRIGIAPNDLTASNRKDFFAGTPWHKYVPARVEKLQDAATTAV</sequence>
<dbReference type="Gene3D" id="3.30.2070.10">
    <property type="entry name" value="Formate dehydrogenase/DMSO reductase"/>
    <property type="match status" value="1"/>
</dbReference>
<dbReference type="RefSeq" id="WP_207859686.1">
    <property type="nucleotide sequence ID" value="NZ_JAFREP010000014.1"/>
</dbReference>
<evidence type="ECO:0000256" key="3">
    <source>
        <dbReference type="ARBA" id="ARBA00023002"/>
    </source>
</evidence>
<dbReference type="SUPFAM" id="SSF53706">
    <property type="entry name" value="Formate dehydrogenase/DMSO reductase, domains 1-3"/>
    <property type="match status" value="1"/>
</dbReference>
<dbReference type="PANTHER" id="PTHR43105">
    <property type="entry name" value="RESPIRATORY NITRATE REDUCTASE"/>
    <property type="match status" value="1"/>
</dbReference>
<reference evidence="7" key="1">
    <citation type="submission" date="2021-03" db="EMBL/GenBank/DDBJ databases">
        <authorList>
            <person name="Wang G."/>
        </authorList>
    </citation>
    <scope>NUCLEOTIDE SEQUENCE</scope>
    <source>
        <strain evidence="7">KCTC 12899</strain>
    </source>
</reference>
<name>A0A8J7QKN6_9BACT</name>
<evidence type="ECO:0000313" key="8">
    <source>
        <dbReference type="Proteomes" id="UP000664417"/>
    </source>
</evidence>
<organism evidence="7 8">
    <name type="scientific">Acanthopleuribacter pedis</name>
    <dbReference type="NCBI Taxonomy" id="442870"/>
    <lineage>
        <taxon>Bacteria</taxon>
        <taxon>Pseudomonadati</taxon>
        <taxon>Acidobacteriota</taxon>
        <taxon>Holophagae</taxon>
        <taxon>Acanthopleuribacterales</taxon>
        <taxon>Acanthopleuribacteraceae</taxon>
        <taxon>Acanthopleuribacter</taxon>
    </lineage>
</organism>
<dbReference type="InterPro" id="IPR009010">
    <property type="entry name" value="Asp_de-COase-like_dom_sf"/>
</dbReference>
<dbReference type="Pfam" id="PF04879">
    <property type="entry name" value="Molybdop_Fe4S4"/>
    <property type="match status" value="1"/>
</dbReference>
<keyword evidence="3" id="KW-0560">Oxidoreductase</keyword>
<evidence type="ECO:0000256" key="5">
    <source>
        <dbReference type="ARBA" id="ARBA00023014"/>
    </source>
</evidence>
<dbReference type="Gene3D" id="3.40.50.740">
    <property type="match status" value="1"/>
</dbReference>
<keyword evidence="5" id="KW-0411">Iron-sulfur</keyword>
<dbReference type="Gene3D" id="2.20.25.90">
    <property type="entry name" value="ADC-like domains"/>
    <property type="match status" value="1"/>
</dbReference>
<dbReference type="Pfam" id="PF00384">
    <property type="entry name" value="Molybdopterin"/>
    <property type="match status" value="1"/>
</dbReference>
<keyword evidence="1" id="KW-0004">4Fe-4S</keyword>
<dbReference type="InterPro" id="IPR006657">
    <property type="entry name" value="MoPterin_dinucl-bd_dom"/>
</dbReference>
<protein>
    <submittedName>
        <fullName evidence="7">Molybdopterin-dependent oxidoreductase</fullName>
    </submittedName>
</protein>
<dbReference type="InterPro" id="IPR050123">
    <property type="entry name" value="Prok_molybdopt-oxidoreductase"/>
</dbReference>
<evidence type="ECO:0000313" key="7">
    <source>
        <dbReference type="EMBL" id="MBO1319780.1"/>
    </source>
</evidence>
<evidence type="ECO:0000256" key="4">
    <source>
        <dbReference type="ARBA" id="ARBA00023004"/>
    </source>
</evidence>
<evidence type="ECO:0000256" key="1">
    <source>
        <dbReference type="ARBA" id="ARBA00022485"/>
    </source>
</evidence>
<dbReference type="PANTHER" id="PTHR43105:SF9">
    <property type="entry name" value="NADPH-FE(3+) OXIDOREDUCTASE SUBUNIT ALPHA"/>
    <property type="match status" value="1"/>
</dbReference>
<keyword evidence="2" id="KW-0479">Metal-binding</keyword>
<dbReference type="GO" id="GO:0016020">
    <property type="term" value="C:membrane"/>
    <property type="evidence" value="ECO:0007669"/>
    <property type="project" value="TreeGrafter"/>
</dbReference>
<comment type="caution">
    <text evidence="7">The sequence shown here is derived from an EMBL/GenBank/DDBJ whole genome shotgun (WGS) entry which is preliminary data.</text>
</comment>
<evidence type="ECO:0000259" key="6">
    <source>
        <dbReference type="PROSITE" id="PS51669"/>
    </source>
</evidence>
<feature type="domain" description="4Fe-4S Mo/W bis-MGD-type" evidence="6">
    <location>
        <begin position="8"/>
        <end position="67"/>
    </location>
</feature>
<gene>
    <name evidence="7" type="ORF">J3U88_14990</name>
</gene>
<dbReference type="AlphaFoldDB" id="A0A8J7QKN6"/>
<dbReference type="Proteomes" id="UP000664417">
    <property type="component" value="Unassembled WGS sequence"/>
</dbReference>
<evidence type="ECO:0000256" key="2">
    <source>
        <dbReference type="ARBA" id="ARBA00022723"/>
    </source>
</evidence>
<dbReference type="GO" id="GO:0051539">
    <property type="term" value="F:4 iron, 4 sulfur cluster binding"/>
    <property type="evidence" value="ECO:0007669"/>
    <property type="project" value="UniProtKB-KW"/>
</dbReference>
<dbReference type="PROSITE" id="PS51669">
    <property type="entry name" value="4FE4S_MOW_BIS_MGD"/>
    <property type="match status" value="1"/>
</dbReference>
<dbReference type="Gene3D" id="2.40.40.20">
    <property type="match status" value="1"/>
</dbReference>